<reference evidence="1" key="1">
    <citation type="submission" date="2023-06" db="EMBL/GenBank/DDBJ databases">
        <title>Identification of two novel mycobacterium reveal diversities and complexities of Mycobacterium gordonae clade.</title>
        <authorList>
            <person name="Matsumoto Y."/>
            <person name="Nakamura S."/>
            <person name="Motooka D."/>
            <person name="Fukushima K."/>
        </authorList>
    </citation>
    <scope>NUCLEOTIDE SEQUENCE</scope>
    <source>
        <strain evidence="1">TY812</strain>
    </source>
</reference>
<gene>
    <name evidence="1" type="ORF">QXL92_28365</name>
</gene>
<organism evidence="1 2">
    <name type="scientific">Mycobacterium paragordonae</name>
    <dbReference type="NCBI Taxonomy" id="1389713"/>
    <lineage>
        <taxon>Bacteria</taxon>
        <taxon>Bacillati</taxon>
        <taxon>Actinomycetota</taxon>
        <taxon>Actinomycetes</taxon>
        <taxon>Mycobacteriales</taxon>
        <taxon>Mycobacteriaceae</taxon>
        <taxon>Mycobacterium</taxon>
    </lineage>
</organism>
<evidence type="ECO:0000313" key="2">
    <source>
        <dbReference type="Proteomes" id="UP001229081"/>
    </source>
</evidence>
<dbReference type="RefSeq" id="WP_133449894.1">
    <property type="nucleotide sequence ID" value="NZ_JAUFSA010000002.1"/>
</dbReference>
<sequence length="157" mass="17826">MDEVQAHQIFDNWSTTHWHRAVPLNGDFAPEEEAEQWLDELLTKALVAMADAGIEVARGPLRLVEDTFWVEIDKIDLAARDLAHGPHPSLDIEVILARLDDIAAEHKSRARWHFWYTGDPVGAGFFVSPEDMITTAGVDVRQLNTGVKWYRPDPHHL</sequence>
<protein>
    <submittedName>
        <fullName evidence="1">Uncharacterized protein</fullName>
    </submittedName>
</protein>
<dbReference type="EMBL" id="JAUFSA010000002">
    <property type="protein sequence ID" value="MDP7738654.1"/>
    <property type="molecule type" value="Genomic_DNA"/>
</dbReference>
<name>A0A4R5WDZ5_9MYCO</name>
<evidence type="ECO:0000313" key="1">
    <source>
        <dbReference type="EMBL" id="MDP7738654.1"/>
    </source>
</evidence>
<comment type="caution">
    <text evidence="1">The sequence shown here is derived from an EMBL/GenBank/DDBJ whole genome shotgun (WGS) entry which is preliminary data.</text>
</comment>
<accession>A0A4R5WDZ5</accession>
<proteinExistence type="predicted"/>
<dbReference type="AlphaFoldDB" id="A0A4R5WDZ5"/>
<dbReference type="Proteomes" id="UP001229081">
    <property type="component" value="Unassembled WGS sequence"/>
</dbReference>